<name>A0A6G0Z779_APHCR</name>
<proteinExistence type="predicted"/>
<accession>A0A6G0Z779</accession>
<dbReference type="AlphaFoldDB" id="A0A6G0Z779"/>
<organism evidence="1 2">
    <name type="scientific">Aphis craccivora</name>
    <name type="common">Cowpea aphid</name>
    <dbReference type="NCBI Taxonomy" id="307492"/>
    <lineage>
        <taxon>Eukaryota</taxon>
        <taxon>Metazoa</taxon>
        <taxon>Ecdysozoa</taxon>
        <taxon>Arthropoda</taxon>
        <taxon>Hexapoda</taxon>
        <taxon>Insecta</taxon>
        <taxon>Pterygota</taxon>
        <taxon>Neoptera</taxon>
        <taxon>Paraneoptera</taxon>
        <taxon>Hemiptera</taxon>
        <taxon>Sternorrhyncha</taxon>
        <taxon>Aphidomorpha</taxon>
        <taxon>Aphidoidea</taxon>
        <taxon>Aphididae</taxon>
        <taxon>Aphidini</taxon>
        <taxon>Aphis</taxon>
        <taxon>Aphis</taxon>
    </lineage>
</organism>
<dbReference type="EMBL" id="VUJU01001219">
    <property type="protein sequence ID" value="KAF0766320.1"/>
    <property type="molecule type" value="Genomic_DNA"/>
</dbReference>
<dbReference type="Proteomes" id="UP000478052">
    <property type="component" value="Unassembled WGS sequence"/>
</dbReference>
<comment type="caution">
    <text evidence="1">The sequence shown here is derived from an EMBL/GenBank/DDBJ whole genome shotgun (WGS) entry which is preliminary data.</text>
</comment>
<evidence type="ECO:0000313" key="2">
    <source>
        <dbReference type="Proteomes" id="UP000478052"/>
    </source>
</evidence>
<sequence length="40" mass="5005">MLYTMCRVNHYYGYVKFKFNDIISLYTKNNSERRWSVSLY</sequence>
<evidence type="ECO:0000313" key="1">
    <source>
        <dbReference type="EMBL" id="KAF0766320.1"/>
    </source>
</evidence>
<keyword evidence="2" id="KW-1185">Reference proteome</keyword>
<reference evidence="1 2" key="1">
    <citation type="submission" date="2019-08" db="EMBL/GenBank/DDBJ databases">
        <title>Whole genome of Aphis craccivora.</title>
        <authorList>
            <person name="Voronova N.V."/>
            <person name="Shulinski R.S."/>
            <person name="Bandarenka Y.V."/>
            <person name="Zhorov D.G."/>
            <person name="Warner D."/>
        </authorList>
    </citation>
    <scope>NUCLEOTIDE SEQUENCE [LARGE SCALE GENOMIC DNA]</scope>
    <source>
        <strain evidence="1">180601</strain>
        <tissue evidence="1">Whole Body</tissue>
    </source>
</reference>
<gene>
    <name evidence="1" type="ORF">FWK35_00038652</name>
</gene>
<protein>
    <submittedName>
        <fullName evidence="1">Uncharacterized protein</fullName>
    </submittedName>
</protein>